<feature type="coiled-coil region" evidence="1">
    <location>
        <begin position="39"/>
        <end position="66"/>
    </location>
</feature>
<dbReference type="AlphaFoldDB" id="A0ABD0PVS4"/>
<sequence length="142" mass="16215">HSLIMGNGSIKAPRLEETCLASGIKETPVWEIAHLEGELAWRDQELRAQEKRLQSLQRELEAKDAIGYNSLGRSPPAPLRHSRRLLSVINQGSTRFHRVAVEVHRRLKAKEGVSAEPTSRHFCHDHRVHHISTERRIRKDSG</sequence>
<keyword evidence="3" id="KW-1185">Reference proteome</keyword>
<feature type="non-terminal residue" evidence="2">
    <location>
        <position position="142"/>
    </location>
</feature>
<evidence type="ECO:0000313" key="2">
    <source>
        <dbReference type="EMBL" id="KAL0177528.1"/>
    </source>
</evidence>
<gene>
    <name evidence="2" type="ORF">M9458_026422</name>
</gene>
<dbReference type="Proteomes" id="UP001529510">
    <property type="component" value="Unassembled WGS sequence"/>
</dbReference>
<reference evidence="2 3" key="1">
    <citation type="submission" date="2024-05" db="EMBL/GenBank/DDBJ databases">
        <title>Genome sequencing and assembly of Indian major carp, Cirrhinus mrigala (Hamilton, 1822).</title>
        <authorList>
            <person name="Mohindra V."/>
            <person name="Chowdhury L.M."/>
            <person name="Lal K."/>
            <person name="Jena J.K."/>
        </authorList>
    </citation>
    <scope>NUCLEOTIDE SEQUENCE [LARGE SCALE GENOMIC DNA]</scope>
    <source>
        <strain evidence="2">CM1030</strain>
        <tissue evidence="2">Blood</tissue>
    </source>
</reference>
<evidence type="ECO:0000256" key="1">
    <source>
        <dbReference type="SAM" id="Coils"/>
    </source>
</evidence>
<accession>A0ABD0PVS4</accession>
<dbReference type="EMBL" id="JAMKFB020000013">
    <property type="protein sequence ID" value="KAL0177528.1"/>
    <property type="molecule type" value="Genomic_DNA"/>
</dbReference>
<organism evidence="2 3">
    <name type="scientific">Cirrhinus mrigala</name>
    <name type="common">Mrigala</name>
    <dbReference type="NCBI Taxonomy" id="683832"/>
    <lineage>
        <taxon>Eukaryota</taxon>
        <taxon>Metazoa</taxon>
        <taxon>Chordata</taxon>
        <taxon>Craniata</taxon>
        <taxon>Vertebrata</taxon>
        <taxon>Euteleostomi</taxon>
        <taxon>Actinopterygii</taxon>
        <taxon>Neopterygii</taxon>
        <taxon>Teleostei</taxon>
        <taxon>Ostariophysi</taxon>
        <taxon>Cypriniformes</taxon>
        <taxon>Cyprinidae</taxon>
        <taxon>Labeoninae</taxon>
        <taxon>Labeonini</taxon>
        <taxon>Cirrhinus</taxon>
    </lineage>
</organism>
<keyword evidence="1" id="KW-0175">Coiled coil</keyword>
<feature type="non-terminal residue" evidence="2">
    <location>
        <position position="1"/>
    </location>
</feature>
<comment type="caution">
    <text evidence="2">The sequence shown here is derived from an EMBL/GenBank/DDBJ whole genome shotgun (WGS) entry which is preliminary data.</text>
</comment>
<protein>
    <submittedName>
        <fullName evidence="2">Uncharacterized protein</fullName>
    </submittedName>
</protein>
<evidence type="ECO:0000313" key="3">
    <source>
        <dbReference type="Proteomes" id="UP001529510"/>
    </source>
</evidence>
<name>A0ABD0PVS4_CIRMR</name>
<proteinExistence type="predicted"/>